<feature type="transmembrane region" description="Helical" evidence="1">
    <location>
        <begin position="268"/>
        <end position="285"/>
    </location>
</feature>
<reference evidence="2 3" key="1">
    <citation type="submission" date="2022-09" db="EMBL/GenBank/DDBJ databases">
        <authorList>
            <person name="Palmer J.M."/>
        </authorList>
    </citation>
    <scope>NUCLEOTIDE SEQUENCE [LARGE SCALE GENOMIC DNA]</scope>
    <source>
        <strain evidence="2 3">DSM 7382</strain>
    </source>
</reference>
<comment type="caution">
    <text evidence="2">The sequence shown here is derived from an EMBL/GenBank/DDBJ whole genome shotgun (WGS) entry which is preliminary data.</text>
</comment>
<sequence>MNSTTTLIPEANCTLQGNPDISGIGVRISFYLQNIFLVFLVNRSYEDAPNALWTFIMTNVGLTLAAIVQASDHQLSFFQAIQVSNLVWLANFGTFFALASYSRSRRNHGLPELSFRRGFEDLTWPKSIPKYAGMVQMFFSMALTLYIWVTAKTFGNHTQAACEQDVNYVVFFVALPALRSGRIVALAITSLLTAIYLLVSFHELYNHYRSYKRARVKKSHLQSTSDTSLPTSPPQADIEMNSAHQERVARPVNRTRTLNHMRLRGDPMLVGIGICQVFVFVYFVLCSELLLRYNTMDDSDAEWGFGQILALIVTIPSLIAVVQAFQKHGFRNLHHLKSKPRRHSFSDFRPELNSPRRD</sequence>
<feature type="transmembrane region" description="Helical" evidence="1">
    <location>
        <begin position="305"/>
        <end position="325"/>
    </location>
</feature>
<feature type="transmembrane region" description="Helical" evidence="1">
    <location>
        <begin position="24"/>
        <end position="41"/>
    </location>
</feature>
<name>A0AAW0FNN0_9APHY</name>
<evidence type="ECO:0000313" key="3">
    <source>
        <dbReference type="Proteomes" id="UP001385951"/>
    </source>
</evidence>
<proteinExistence type="predicted"/>
<organism evidence="2 3">
    <name type="scientific">Cerrena zonata</name>
    <dbReference type="NCBI Taxonomy" id="2478898"/>
    <lineage>
        <taxon>Eukaryota</taxon>
        <taxon>Fungi</taxon>
        <taxon>Dikarya</taxon>
        <taxon>Basidiomycota</taxon>
        <taxon>Agaricomycotina</taxon>
        <taxon>Agaricomycetes</taxon>
        <taxon>Polyporales</taxon>
        <taxon>Cerrenaceae</taxon>
        <taxon>Cerrena</taxon>
    </lineage>
</organism>
<evidence type="ECO:0000313" key="2">
    <source>
        <dbReference type="EMBL" id="KAK7682296.1"/>
    </source>
</evidence>
<feature type="transmembrane region" description="Helical" evidence="1">
    <location>
        <begin position="131"/>
        <end position="149"/>
    </location>
</feature>
<feature type="transmembrane region" description="Helical" evidence="1">
    <location>
        <begin position="77"/>
        <end position="99"/>
    </location>
</feature>
<keyword evidence="3" id="KW-1185">Reference proteome</keyword>
<dbReference type="EMBL" id="JASBNA010000036">
    <property type="protein sequence ID" value="KAK7682296.1"/>
    <property type="molecule type" value="Genomic_DNA"/>
</dbReference>
<protein>
    <submittedName>
        <fullName evidence="2">Uncharacterized protein</fullName>
    </submittedName>
</protein>
<feature type="transmembrane region" description="Helical" evidence="1">
    <location>
        <begin position="53"/>
        <end position="71"/>
    </location>
</feature>
<dbReference type="AlphaFoldDB" id="A0AAW0FNN0"/>
<keyword evidence="1" id="KW-1133">Transmembrane helix</keyword>
<keyword evidence="1" id="KW-0472">Membrane</keyword>
<keyword evidence="1" id="KW-0812">Transmembrane</keyword>
<feature type="transmembrane region" description="Helical" evidence="1">
    <location>
        <begin position="183"/>
        <end position="205"/>
    </location>
</feature>
<evidence type="ECO:0000256" key="1">
    <source>
        <dbReference type="SAM" id="Phobius"/>
    </source>
</evidence>
<accession>A0AAW0FNN0</accession>
<gene>
    <name evidence="2" type="ORF">QCA50_014499</name>
</gene>
<dbReference type="Proteomes" id="UP001385951">
    <property type="component" value="Unassembled WGS sequence"/>
</dbReference>